<evidence type="ECO:0000256" key="4">
    <source>
        <dbReference type="SAM" id="SignalP"/>
    </source>
</evidence>
<dbReference type="PANTHER" id="PTHR30290">
    <property type="entry name" value="PERIPLASMIC BINDING COMPONENT OF ABC TRANSPORTER"/>
    <property type="match status" value="1"/>
</dbReference>
<keyword evidence="7" id="KW-1185">Reference proteome</keyword>
<accession>A0A6N8U5U6</accession>
<comment type="caution">
    <text evidence="6">The sequence shown here is derived from an EMBL/GenBank/DDBJ whole genome shotgun (WGS) entry which is preliminary data.</text>
</comment>
<evidence type="ECO:0000259" key="5">
    <source>
        <dbReference type="Pfam" id="PF00496"/>
    </source>
</evidence>
<reference evidence="6 7" key="2">
    <citation type="submission" date="2020-01" db="EMBL/GenBank/DDBJ databases">
        <title>Clostridiaceae sp. nov. isolated from the gut of human by culturomics.</title>
        <authorList>
            <person name="Chang Y."/>
        </authorList>
    </citation>
    <scope>NUCLEOTIDE SEQUENCE [LARGE SCALE GENOMIC DNA]</scope>
    <source>
        <strain evidence="6 7">DONG20-135</strain>
    </source>
</reference>
<dbReference type="InterPro" id="IPR030678">
    <property type="entry name" value="Peptide/Ni-bd"/>
</dbReference>
<organism evidence="6 7">
    <name type="scientific">Copranaerobaculum intestinale</name>
    <dbReference type="NCBI Taxonomy" id="2692629"/>
    <lineage>
        <taxon>Bacteria</taxon>
        <taxon>Bacillati</taxon>
        <taxon>Bacillota</taxon>
        <taxon>Erysipelotrichia</taxon>
        <taxon>Erysipelotrichales</taxon>
        <taxon>Erysipelotrichaceae</taxon>
        <taxon>Copranaerobaculum</taxon>
    </lineage>
</organism>
<gene>
    <name evidence="6" type="ORF">GSF08_04885</name>
</gene>
<dbReference type="EMBL" id="WUUQ01000002">
    <property type="protein sequence ID" value="MXQ73271.1"/>
    <property type="molecule type" value="Genomic_DNA"/>
</dbReference>
<dbReference type="GO" id="GO:0043190">
    <property type="term" value="C:ATP-binding cassette (ABC) transporter complex"/>
    <property type="evidence" value="ECO:0007669"/>
    <property type="project" value="InterPro"/>
</dbReference>
<dbReference type="CDD" id="cd00995">
    <property type="entry name" value="PBP2_NikA_DppA_OppA_like"/>
    <property type="match status" value="1"/>
</dbReference>
<dbReference type="InterPro" id="IPR000914">
    <property type="entry name" value="SBP_5_dom"/>
</dbReference>
<reference evidence="6 7" key="1">
    <citation type="submission" date="2019-12" db="EMBL/GenBank/DDBJ databases">
        <authorList>
            <person name="Yang R."/>
        </authorList>
    </citation>
    <scope>NUCLEOTIDE SEQUENCE [LARGE SCALE GENOMIC DNA]</scope>
    <source>
        <strain evidence="6 7">DONG20-135</strain>
    </source>
</reference>
<evidence type="ECO:0000313" key="7">
    <source>
        <dbReference type="Proteomes" id="UP000434036"/>
    </source>
</evidence>
<evidence type="ECO:0000313" key="6">
    <source>
        <dbReference type="EMBL" id="MXQ73271.1"/>
    </source>
</evidence>
<dbReference type="SUPFAM" id="SSF53850">
    <property type="entry name" value="Periplasmic binding protein-like II"/>
    <property type="match status" value="1"/>
</dbReference>
<dbReference type="GO" id="GO:0015833">
    <property type="term" value="P:peptide transport"/>
    <property type="evidence" value="ECO:0007669"/>
    <property type="project" value="TreeGrafter"/>
</dbReference>
<evidence type="ECO:0000256" key="2">
    <source>
        <dbReference type="ARBA" id="ARBA00022448"/>
    </source>
</evidence>
<dbReference type="AlphaFoldDB" id="A0A6N8U5U6"/>
<protein>
    <recommendedName>
        <fullName evidence="5">Solute-binding protein family 5 domain-containing protein</fullName>
    </recommendedName>
</protein>
<dbReference type="PANTHER" id="PTHR30290:SF9">
    <property type="entry name" value="OLIGOPEPTIDE-BINDING PROTEIN APPA"/>
    <property type="match status" value="1"/>
</dbReference>
<feature type="chain" id="PRO_5039276079" description="Solute-binding protein family 5 domain-containing protein" evidence="4">
    <location>
        <begin position="22"/>
        <end position="687"/>
    </location>
</feature>
<dbReference type="Proteomes" id="UP000434036">
    <property type="component" value="Unassembled WGS sequence"/>
</dbReference>
<dbReference type="PROSITE" id="PS51257">
    <property type="entry name" value="PROKAR_LIPOPROTEIN"/>
    <property type="match status" value="1"/>
</dbReference>
<dbReference type="Gene3D" id="3.40.190.10">
    <property type="entry name" value="Periplasmic binding protein-like II"/>
    <property type="match status" value="1"/>
</dbReference>
<dbReference type="GO" id="GO:1904680">
    <property type="term" value="F:peptide transmembrane transporter activity"/>
    <property type="evidence" value="ECO:0007669"/>
    <property type="project" value="TreeGrafter"/>
</dbReference>
<proteinExistence type="inferred from homology"/>
<comment type="similarity">
    <text evidence="1">Belongs to the bacterial solute-binding protein 5 family.</text>
</comment>
<dbReference type="Pfam" id="PF00496">
    <property type="entry name" value="SBP_bac_5"/>
    <property type="match status" value="1"/>
</dbReference>
<sequence length="687" mass="76715">MKKLLTLFVAGLMGVSLVGCGSGDSKKDTLVVAATEMNGDFIDGFGNSSYDLEIKNVLHNYYITYDNDAEGNFVTNKTILDGEPVATKNADGSKTYTFKIKKGLKWSNGSDLTAKDFVFNILLSASDEWVAALAADTMGEGLTGYAKYHAGLSSQEEGGVADIVYKRETDKKIQKANAADNEVKVSDMYDKDGYELDSEGKRIPLLGFQTDENGDPLYDANGELVPEYREKKGDNGTFEGVKLNGDYEFSATIAADKLPYFFEKSYVAFYPKPMTYLAGKDAKIESSEKGATLVGVDLNDVAQKTKSEYRTNPKVTSGPYKLISFKNKQVKLTKNKYFKGDYEGHKPSIPNILVKTVNQKTDMDQLLAGEVDVLTGVVEGKKIEKAKKNSSVKASSYARNGYGNVPIHNDFGATKDPAVRRALNYILDKDNIIQTVLGGYGSTVYGDYGTAQWMYQENKEAVESELNHYTYNIENANKELDSTEWKFEADGVTPWDVTKAEKTKDYYRYNAQKQPLTINHLGTEDNTVTDALETEFLKNSPKVGIKFSIERTDFAGLMDNYYNAAQKPEAQRKYNTFNMATGFTPVYDPWSQGSFASIYAGTSLNPTNTKDAELDKLMQEMRNLEPDQHEEFSKAWLAFQKRFNEIVPEIPVYANEYFDFYNADLKGFKTGPMSSWSEIICNVSWAE</sequence>
<keyword evidence="2" id="KW-0813">Transport</keyword>
<dbReference type="GO" id="GO:0042597">
    <property type="term" value="C:periplasmic space"/>
    <property type="evidence" value="ECO:0007669"/>
    <property type="project" value="UniProtKB-ARBA"/>
</dbReference>
<feature type="signal peptide" evidence="4">
    <location>
        <begin position="1"/>
        <end position="21"/>
    </location>
</feature>
<dbReference type="RefSeq" id="WP_160624733.1">
    <property type="nucleotide sequence ID" value="NZ_WUUQ01000002.1"/>
</dbReference>
<evidence type="ECO:0000256" key="1">
    <source>
        <dbReference type="ARBA" id="ARBA00005695"/>
    </source>
</evidence>
<name>A0A6N8U5U6_9FIRM</name>
<keyword evidence="3 4" id="KW-0732">Signal</keyword>
<dbReference type="Gene3D" id="3.10.105.10">
    <property type="entry name" value="Dipeptide-binding Protein, Domain 3"/>
    <property type="match status" value="1"/>
</dbReference>
<feature type="domain" description="Solute-binding protein family 5" evidence="5">
    <location>
        <begin position="89"/>
        <end position="584"/>
    </location>
</feature>
<dbReference type="PIRSF" id="PIRSF002741">
    <property type="entry name" value="MppA"/>
    <property type="match status" value="1"/>
</dbReference>
<evidence type="ECO:0000256" key="3">
    <source>
        <dbReference type="ARBA" id="ARBA00022729"/>
    </source>
</evidence>
<dbReference type="InterPro" id="IPR039424">
    <property type="entry name" value="SBP_5"/>
</dbReference>